<feature type="transmembrane region" description="Helical" evidence="5">
    <location>
        <begin position="57"/>
        <end position="74"/>
    </location>
</feature>
<evidence type="ECO:0000256" key="4">
    <source>
        <dbReference type="ARBA" id="ARBA00023136"/>
    </source>
</evidence>
<dbReference type="GO" id="GO:0004930">
    <property type="term" value="F:G protein-coupled receptor activity"/>
    <property type="evidence" value="ECO:0007669"/>
    <property type="project" value="InterPro"/>
</dbReference>
<evidence type="ECO:0000313" key="8">
    <source>
        <dbReference type="Proteomes" id="UP001497497"/>
    </source>
</evidence>
<evidence type="ECO:0000256" key="1">
    <source>
        <dbReference type="ARBA" id="ARBA00004141"/>
    </source>
</evidence>
<evidence type="ECO:0000313" key="6">
    <source>
        <dbReference type="EMBL" id="CAL1542465.1"/>
    </source>
</evidence>
<comment type="caution">
    <text evidence="6">The sequence shown here is derived from an EMBL/GenBank/DDBJ whole genome shotgun (WGS) entry which is preliminary data.</text>
</comment>
<dbReference type="Pfam" id="PF00002">
    <property type="entry name" value="7tm_2"/>
    <property type="match status" value="1"/>
</dbReference>
<dbReference type="InterPro" id="IPR000832">
    <property type="entry name" value="GPCR_2_secretin-like"/>
</dbReference>
<dbReference type="Gene3D" id="1.20.1070.10">
    <property type="entry name" value="Rhodopsin 7-helix transmembrane proteins"/>
    <property type="match status" value="1"/>
</dbReference>
<dbReference type="GO" id="GO:0005886">
    <property type="term" value="C:plasma membrane"/>
    <property type="evidence" value="ECO:0007669"/>
    <property type="project" value="TreeGrafter"/>
</dbReference>
<sequence>GIPIVIVGICLAATEIKGYGSKSLCWLVIDDGVRWAFIGPVIAGPVKLVKHLFKSYIYIYICVSIRAVSVMSPVLAMTWIFGILAASTDYIVFIYLFVIGNTRQVIVNSPWS</sequence>
<keyword evidence="4 5" id="KW-0472">Membrane</keyword>
<evidence type="ECO:0000313" key="7">
    <source>
        <dbReference type="EMBL" id="CAL1542467.1"/>
    </source>
</evidence>
<feature type="transmembrane region" description="Helical" evidence="5">
    <location>
        <begin position="80"/>
        <end position="99"/>
    </location>
</feature>
<dbReference type="Proteomes" id="UP001497497">
    <property type="component" value="Unassembled WGS sequence"/>
</dbReference>
<evidence type="ECO:0008006" key="9">
    <source>
        <dbReference type="Google" id="ProtNLM"/>
    </source>
</evidence>
<comment type="subcellular location">
    <subcellularLocation>
        <location evidence="1">Membrane</location>
        <topology evidence="1">Multi-pass membrane protein</topology>
    </subcellularLocation>
</comment>
<evidence type="ECO:0000256" key="3">
    <source>
        <dbReference type="ARBA" id="ARBA00022989"/>
    </source>
</evidence>
<evidence type="ECO:0000256" key="2">
    <source>
        <dbReference type="ARBA" id="ARBA00022692"/>
    </source>
</evidence>
<keyword evidence="2 5" id="KW-0812">Transmembrane</keyword>
<name>A0AAV2I8P8_LYMST</name>
<accession>A0AAV2I8P8</accession>
<proteinExistence type="predicted"/>
<keyword evidence="8" id="KW-1185">Reference proteome</keyword>
<gene>
    <name evidence="6" type="ORF">GSLYS_00016055001</name>
    <name evidence="7" type="ORF">GSLYS_00016056001</name>
</gene>
<dbReference type="AlphaFoldDB" id="A0AAV2I8P8"/>
<reference evidence="6 8" key="1">
    <citation type="submission" date="2024-04" db="EMBL/GenBank/DDBJ databases">
        <authorList>
            <consortium name="Genoscope - CEA"/>
            <person name="William W."/>
        </authorList>
    </citation>
    <scope>NUCLEOTIDE SEQUENCE [LARGE SCALE GENOMIC DNA]</scope>
</reference>
<dbReference type="EMBL" id="CAXITT010000487">
    <property type="protein sequence ID" value="CAL1542465.1"/>
    <property type="molecule type" value="Genomic_DNA"/>
</dbReference>
<keyword evidence="3 5" id="KW-1133">Transmembrane helix</keyword>
<dbReference type="EMBL" id="CAXITT010000487">
    <property type="protein sequence ID" value="CAL1542467.1"/>
    <property type="molecule type" value="Genomic_DNA"/>
</dbReference>
<protein>
    <recommendedName>
        <fullName evidence="9">G-protein coupled receptors family 2 profile 2 domain-containing protein</fullName>
    </recommendedName>
</protein>
<dbReference type="PANTHER" id="PTHR12011">
    <property type="entry name" value="ADHESION G-PROTEIN COUPLED RECEPTOR"/>
    <property type="match status" value="1"/>
</dbReference>
<feature type="non-terminal residue" evidence="6">
    <location>
        <position position="1"/>
    </location>
</feature>
<organism evidence="6 8">
    <name type="scientific">Lymnaea stagnalis</name>
    <name type="common">Great pond snail</name>
    <name type="synonym">Helix stagnalis</name>
    <dbReference type="NCBI Taxonomy" id="6523"/>
    <lineage>
        <taxon>Eukaryota</taxon>
        <taxon>Metazoa</taxon>
        <taxon>Spiralia</taxon>
        <taxon>Lophotrochozoa</taxon>
        <taxon>Mollusca</taxon>
        <taxon>Gastropoda</taxon>
        <taxon>Heterobranchia</taxon>
        <taxon>Euthyneura</taxon>
        <taxon>Panpulmonata</taxon>
        <taxon>Hygrophila</taxon>
        <taxon>Lymnaeoidea</taxon>
        <taxon>Lymnaeidae</taxon>
        <taxon>Lymnaea</taxon>
    </lineage>
</organism>
<dbReference type="PANTHER" id="PTHR12011:SF347">
    <property type="entry name" value="FI21270P1-RELATED"/>
    <property type="match status" value="1"/>
</dbReference>
<evidence type="ECO:0000256" key="5">
    <source>
        <dbReference type="SAM" id="Phobius"/>
    </source>
</evidence>